<dbReference type="PANTHER" id="PTHR40940:SF2">
    <property type="entry name" value="BATD"/>
    <property type="match status" value="1"/>
</dbReference>
<keyword evidence="4" id="KW-1185">Reference proteome</keyword>
<keyword evidence="1" id="KW-0472">Membrane</keyword>
<dbReference type="EMBL" id="PGEX01000001">
    <property type="protein sequence ID" value="PJJ41118.1"/>
    <property type="molecule type" value="Genomic_DNA"/>
</dbReference>
<dbReference type="AlphaFoldDB" id="A0A2M9A644"/>
<feature type="transmembrane region" description="Helical" evidence="1">
    <location>
        <begin position="478"/>
        <end position="497"/>
    </location>
</feature>
<evidence type="ECO:0000256" key="2">
    <source>
        <dbReference type="SAM" id="SignalP"/>
    </source>
</evidence>
<evidence type="ECO:0000256" key="1">
    <source>
        <dbReference type="SAM" id="Phobius"/>
    </source>
</evidence>
<evidence type="ECO:0000313" key="4">
    <source>
        <dbReference type="Proteomes" id="UP000231134"/>
    </source>
</evidence>
<reference evidence="3 4" key="1">
    <citation type="submission" date="2017-11" db="EMBL/GenBank/DDBJ databases">
        <title>Animal gut microbial communities from fecal samples from Wisconsin, USA.</title>
        <authorList>
            <person name="Neumann A."/>
        </authorList>
    </citation>
    <scope>NUCLEOTIDE SEQUENCE [LARGE SCALE GENOMIC DNA]</scope>
    <source>
        <strain evidence="3 4">UWS3</strain>
    </source>
</reference>
<name>A0A2M9A644_9BACT</name>
<comment type="caution">
    <text evidence="3">The sequence shown here is derived from an EMBL/GenBank/DDBJ whole genome shotgun (WGS) entry which is preliminary data.</text>
</comment>
<keyword evidence="1" id="KW-0812">Transmembrane</keyword>
<evidence type="ECO:0000313" key="3">
    <source>
        <dbReference type="EMBL" id="PJJ41118.1"/>
    </source>
</evidence>
<keyword evidence="1" id="KW-1133">Transmembrane helix</keyword>
<dbReference type="Proteomes" id="UP000231134">
    <property type="component" value="Unassembled WGS sequence"/>
</dbReference>
<dbReference type="Pfam" id="PF13584">
    <property type="entry name" value="BatD"/>
    <property type="match status" value="1"/>
</dbReference>
<feature type="chain" id="PRO_5014941945" evidence="2">
    <location>
        <begin position="20"/>
        <end position="623"/>
    </location>
</feature>
<dbReference type="RefSeq" id="WP_241899464.1">
    <property type="nucleotide sequence ID" value="NZ_PGEX01000001.1"/>
</dbReference>
<accession>A0A2M9A644</accession>
<gene>
    <name evidence="3" type="ORF">BGX16_1074</name>
</gene>
<dbReference type="PANTHER" id="PTHR40940">
    <property type="entry name" value="PROTEIN BATD-RELATED"/>
    <property type="match status" value="1"/>
</dbReference>
<feature type="signal peptide" evidence="2">
    <location>
        <begin position="1"/>
        <end position="19"/>
    </location>
</feature>
<proteinExistence type="predicted"/>
<sequence length="623" mass="69570">MKRFFFLVLLGAVSIHAQATDPWAMFDEMQQRMAAMMGGQQSSPGQMQTRGPWDVQVNKNPVETGEEFSFQFIVLQNQIESVQAPPQFSVQNGFVLKSIDSSVVKVGTRRGTASATQYEFKLIAPKKAGRKAAGVLSWKINNAEYDIFHLTMNVRKSYDDPAVDVSLTPNKKTVYEGEQLSVTLNIHTYEHFQGELMATNMDLGSDFIAHRADLSNVKLMPLEDNPREASSSDKFAWISPLKTGQVSIPPFQFKYKKIGKPKVVEKKSNKIGVSVSFSSIQQEPEEAEAKTAPLKITVLPLPAQNKPKDFTGMVGNYNFKASFDKDSLTLGDALTLSIQISGDGKPGTITDPKLPDFSDFRSVPPENDIKKKVTGGKVITTKNIRIFLYPKKKGEFEIPAISYNWFNPAKKKYETKTEGPWKIVVEKGEGSAAPYIPSTPTYTPAAKEEIEDLGRDIRYMHSVHEVPPQEAPLYKSPLFWILLLIPIPLYAIFCAFIRSHRKNSSNTALVRKAKAKKNLKQYTSAAKTALQKDDGKAFYAALENGLVGYLSDLSNREFRGMTKDLVKLNLTELGVSEENIQKVMKWQEDCAFARFAPVTASAEERSKALLEFETLCDALEVLK</sequence>
<protein>
    <submittedName>
        <fullName evidence="3">Oxygen tolerance protein BatD</fullName>
    </submittedName>
</protein>
<keyword evidence="2" id="KW-0732">Signal</keyword>
<dbReference type="InterPro" id="IPR025738">
    <property type="entry name" value="BatD"/>
</dbReference>
<organism evidence="3 4">
    <name type="scientific">Hallerella succinigenes</name>
    <dbReference type="NCBI Taxonomy" id="1896222"/>
    <lineage>
        <taxon>Bacteria</taxon>
        <taxon>Pseudomonadati</taxon>
        <taxon>Fibrobacterota</taxon>
        <taxon>Fibrobacteria</taxon>
        <taxon>Fibrobacterales</taxon>
        <taxon>Fibrobacteraceae</taxon>
        <taxon>Hallerella</taxon>
    </lineage>
</organism>